<dbReference type="Proteomes" id="UP000267268">
    <property type="component" value="Chromosome 2"/>
</dbReference>
<feature type="transmembrane region" description="Helical" evidence="5">
    <location>
        <begin position="271"/>
        <end position="289"/>
    </location>
</feature>
<keyword evidence="7" id="KW-1185">Reference proteome</keyword>
<dbReference type="AlphaFoldDB" id="A0A3Q9FRJ7"/>
<evidence type="ECO:0000256" key="2">
    <source>
        <dbReference type="ARBA" id="ARBA00022692"/>
    </source>
</evidence>
<evidence type="ECO:0000256" key="3">
    <source>
        <dbReference type="ARBA" id="ARBA00022989"/>
    </source>
</evidence>
<accession>A0A3Q9FRJ7</accession>
<gene>
    <name evidence="6" type="ORF">EI427_24905</name>
</gene>
<name>A0A3Q9FRJ7_9BACT</name>
<feature type="transmembrane region" description="Helical" evidence="5">
    <location>
        <begin position="38"/>
        <end position="57"/>
    </location>
</feature>
<dbReference type="InterPro" id="IPR038665">
    <property type="entry name" value="Voltage-dep_anion_channel_sf"/>
</dbReference>
<dbReference type="PANTHER" id="PTHR37955">
    <property type="entry name" value="TELLURITE RESISTANCE PROTEIN TEHA"/>
    <property type="match status" value="1"/>
</dbReference>
<evidence type="ECO:0000256" key="4">
    <source>
        <dbReference type="ARBA" id="ARBA00023136"/>
    </source>
</evidence>
<feature type="transmembrane region" description="Helical" evidence="5">
    <location>
        <begin position="185"/>
        <end position="203"/>
    </location>
</feature>
<dbReference type="PANTHER" id="PTHR37955:SF1">
    <property type="entry name" value="DEP DOMAIN-CONTAINING PROTEIN"/>
    <property type="match status" value="1"/>
</dbReference>
<keyword evidence="2 5" id="KW-0812">Transmembrane</keyword>
<protein>
    <submittedName>
        <fullName evidence="6">TDT family transporter</fullName>
    </submittedName>
</protein>
<dbReference type="InterPro" id="IPR004695">
    <property type="entry name" value="SLAC1/Mae1/Ssu1/TehA"/>
</dbReference>
<feature type="transmembrane region" description="Helical" evidence="5">
    <location>
        <begin position="97"/>
        <end position="118"/>
    </location>
</feature>
<dbReference type="InterPro" id="IPR052951">
    <property type="entry name" value="Tellurite_res_ion_channel"/>
</dbReference>
<dbReference type="KEGG" id="fll:EI427_24905"/>
<organism evidence="6 7">
    <name type="scientific">Flammeovirga pectinis</name>
    <dbReference type="NCBI Taxonomy" id="2494373"/>
    <lineage>
        <taxon>Bacteria</taxon>
        <taxon>Pseudomonadati</taxon>
        <taxon>Bacteroidota</taxon>
        <taxon>Cytophagia</taxon>
        <taxon>Cytophagales</taxon>
        <taxon>Flammeovirgaceae</taxon>
        <taxon>Flammeovirga</taxon>
    </lineage>
</organism>
<feature type="transmembrane region" description="Helical" evidence="5">
    <location>
        <begin position="215"/>
        <end position="233"/>
    </location>
</feature>
<keyword evidence="3 5" id="KW-1133">Transmembrane helix</keyword>
<dbReference type="Gene3D" id="1.50.10.150">
    <property type="entry name" value="Voltage-dependent anion channel"/>
    <property type="match status" value="1"/>
</dbReference>
<feature type="transmembrane region" description="Helical" evidence="5">
    <location>
        <begin position="124"/>
        <end position="145"/>
    </location>
</feature>
<feature type="transmembrane region" description="Helical" evidence="5">
    <location>
        <begin position="304"/>
        <end position="325"/>
    </location>
</feature>
<evidence type="ECO:0000256" key="1">
    <source>
        <dbReference type="ARBA" id="ARBA00004141"/>
    </source>
</evidence>
<dbReference type="OrthoDB" id="958273at2"/>
<dbReference type="EMBL" id="CP034563">
    <property type="protein sequence ID" value="AZQ65454.1"/>
    <property type="molecule type" value="Genomic_DNA"/>
</dbReference>
<evidence type="ECO:0000256" key="5">
    <source>
        <dbReference type="SAM" id="Phobius"/>
    </source>
</evidence>
<evidence type="ECO:0000313" key="7">
    <source>
        <dbReference type="Proteomes" id="UP000267268"/>
    </source>
</evidence>
<dbReference type="Pfam" id="PF03595">
    <property type="entry name" value="SLAC1"/>
    <property type="match status" value="1"/>
</dbReference>
<feature type="transmembrane region" description="Helical" evidence="5">
    <location>
        <begin position="63"/>
        <end position="85"/>
    </location>
</feature>
<feature type="transmembrane region" description="Helical" evidence="5">
    <location>
        <begin position="245"/>
        <end position="264"/>
    </location>
</feature>
<sequence>MCHSFYIETWIHKCRLSIYNNHIIIYSYTIMKTQIRNFPVGLTGIALGTATLGAAWGNEQIAWVQYITLTIALVYFFLVVLRNVLHPDVFKDELKHHILGSYVPTMAMSMMVFAGVLVKFNTALGQGLWLLAIGIHLFCLVVFIYHRIRNFEMEHIVPSWFVPPIGIVVACVNASQMGFPNLSLTIWWIATPLYLVMLAFMIYRLAFYQFSTVETFGIMAAPASLCFAGYLTITPHPNEFICHMLLTLSILMTSILYIAFIHLLRNKFNPGFAAFTFPLAIGTVALQKYSKVLEVAGEYTFSNVVHFISLIELGVATLVIGYVVIRIFHYCKTEVLGINLMTSIDTFLIKLHLKH</sequence>
<proteinExistence type="predicted"/>
<dbReference type="CDD" id="cd09325">
    <property type="entry name" value="TDT_C4-dicarb_trans"/>
    <property type="match status" value="1"/>
</dbReference>
<feature type="transmembrane region" description="Helical" evidence="5">
    <location>
        <begin position="157"/>
        <end position="179"/>
    </location>
</feature>
<dbReference type="GO" id="GO:0005886">
    <property type="term" value="C:plasma membrane"/>
    <property type="evidence" value="ECO:0007669"/>
    <property type="project" value="TreeGrafter"/>
</dbReference>
<comment type="subcellular location">
    <subcellularLocation>
        <location evidence="1">Membrane</location>
        <topology evidence="1">Multi-pass membrane protein</topology>
    </subcellularLocation>
</comment>
<dbReference type="GO" id="GO:0046583">
    <property type="term" value="F:monoatomic cation efflux transmembrane transporter activity"/>
    <property type="evidence" value="ECO:0007669"/>
    <property type="project" value="TreeGrafter"/>
</dbReference>
<keyword evidence="4 5" id="KW-0472">Membrane</keyword>
<reference evidence="6 7" key="1">
    <citation type="submission" date="2018-12" db="EMBL/GenBank/DDBJ databases">
        <title>Flammeovirga pectinis sp. nov., isolated from the gut of the Korean scallop, Patinopecten yessoensis.</title>
        <authorList>
            <person name="Bae J.-W."/>
            <person name="Jeong Y.-S."/>
            <person name="Kang W."/>
        </authorList>
    </citation>
    <scope>NUCLEOTIDE SEQUENCE [LARGE SCALE GENOMIC DNA]</scope>
    <source>
        <strain evidence="6 7">L12M1</strain>
    </source>
</reference>
<evidence type="ECO:0000313" key="6">
    <source>
        <dbReference type="EMBL" id="AZQ65454.1"/>
    </source>
</evidence>